<dbReference type="RefSeq" id="XP_033237262.1">
    <property type="nucleotide sequence ID" value="XM_033381371.1"/>
</dbReference>
<dbReference type="PANTHER" id="PTHR45630:SF8">
    <property type="entry name" value="CATION-TRANSPORTING ATPASE"/>
    <property type="match status" value="1"/>
</dbReference>
<dbReference type="FunFam" id="2.70.150.10:FF:000067">
    <property type="entry name" value="Cation-transporting ATPase"/>
    <property type="match status" value="1"/>
</dbReference>
<evidence type="ECO:0000259" key="15">
    <source>
        <dbReference type="Pfam" id="PF00122"/>
    </source>
</evidence>
<feature type="region of interest" description="Disordered" evidence="14">
    <location>
        <begin position="1462"/>
        <end position="1481"/>
    </location>
</feature>
<dbReference type="SUPFAM" id="SSF56784">
    <property type="entry name" value="HAD-like"/>
    <property type="match status" value="1"/>
</dbReference>
<dbReference type="CDD" id="cd07542">
    <property type="entry name" value="P-type_ATPase_cation"/>
    <property type="match status" value="1"/>
</dbReference>
<dbReference type="NCBIfam" id="TIGR01657">
    <property type="entry name" value="P-ATPase-V"/>
    <property type="match status" value="1"/>
</dbReference>
<feature type="transmembrane region" description="Helical" evidence="13">
    <location>
        <begin position="1207"/>
        <end position="1226"/>
    </location>
</feature>
<evidence type="ECO:0000256" key="9">
    <source>
        <dbReference type="ARBA" id="ARBA00022967"/>
    </source>
</evidence>
<dbReference type="GO" id="GO:0015203">
    <property type="term" value="F:polyamine transmembrane transporter activity"/>
    <property type="evidence" value="ECO:0007669"/>
    <property type="project" value="TreeGrafter"/>
</dbReference>
<dbReference type="EC" id="7.2.2.-" evidence="13"/>
<evidence type="ECO:0000313" key="18">
    <source>
        <dbReference type="RefSeq" id="XP_033237262.1"/>
    </source>
</evidence>
<dbReference type="Gene3D" id="2.70.150.10">
    <property type="entry name" value="Calcium-transporting ATPase, cytoplasmic transduction domain A"/>
    <property type="match status" value="1"/>
</dbReference>
<dbReference type="SUPFAM" id="SSF81653">
    <property type="entry name" value="Calcium ATPase, transduction domain A"/>
    <property type="match status" value="1"/>
</dbReference>
<keyword evidence="6 13" id="KW-0547">Nucleotide-binding</keyword>
<keyword evidence="9 13" id="KW-1278">Translocase</keyword>
<evidence type="ECO:0000256" key="10">
    <source>
        <dbReference type="ARBA" id="ARBA00022989"/>
    </source>
</evidence>
<feature type="transmembrane region" description="Helical" evidence="13">
    <location>
        <begin position="178"/>
        <end position="199"/>
    </location>
</feature>
<evidence type="ECO:0000313" key="19">
    <source>
        <dbReference type="RefSeq" id="XP_033237263.1"/>
    </source>
</evidence>
<dbReference type="Proteomes" id="UP000001819">
    <property type="component" value="Chromosome 5"/>
</dbReference>
<feature type="domain" description="P-type ATPase A" evidence="15">
    <location>
        <begin position="418"/>
        <end position="532"/>
    </location>
</feature>
<keyword evidence="8 13" id="KW-0460">Magnesium</keyword>
<dbReference type="FunFam" id="3.40.50.1000:FF:000068">
    <property type="entry name" value="Cation-transporting ATPase"/>
    <property type="match status" value="1"/>
</dbReference>
<keyword evidence="4 13" id="KW-0812">Transmembrane</keyword>
<dbReference type="Pfam" id="PF00122">
    <property type="entry name" value="E1-E2_ATPase"/>
    <property type="match status" value="1"/>
</dbReference>
<dbReference type="FunFam" id="3.40.1110.10:FF:000057">
    <property type="entry name" value="Cation-transporting ATPase"/>
    <property type="match status" value="1"/>
</dbReference>
<keyword evidence="10 13" id="KW-1133">Transmembrane helix</keyword>
<feature type="transmembrane region" description="Helical" evidence="13">
    <location>
        <begin position="376"/>
        <end position="396"/>
    </location>
</feature>
<feature type="region of interest" description="Disordered" evidence="14">
    <location>
        <begin position="935"/>
        <end position="954"/>
    </location>
</feature>
<reference evidence="18 19" key="1">
    <citation type="submission" date="2025-04" db="UniProtKB">
        <authorList>
            <consortium name="RefSeq"/>
        </authorList>
    </citation>
    <scope>IDENTIFICATION</scope>
    <source>
        <strain evidence="18 19">MV-25-SWS-2005</strain>
        <tissue evidence="18 19">Whole body</tissue>
    </source>
</reference>
<dbReference type="GO" id="GO:0046872">
    <property type="term" value="F:metal ion binding"/>
    <property type="evidence" value="ECO:0007669"/>
    <property type="project" value="UniProtKB-UniRule"/>
</dbReference>
<dbReference type="Gene3D" id="3.40.1110.10">
    <property type="entry name" value="Calcium-transporting ATPase, cytoplasmic domain N"/>
    <property type="match status" value="1"/>
</dbReference>
<evidence type="ECO:0000256" key="8">
    <source>
        <dbReference type="ARBA" id="ARBA00022842"/>
    </source>
</evidence>
<dbReference type="InterPro" id="IPR006544">
    <property type="entry name" value="P-type_TPase_V"/>
</dbReference>
<dbReference type="GO" id="GO:0015662">
    <property type="term" value="F:P-type ion transporter activity"/>
    <property type="evidence" value="ECO:0007669"/>
    <property type="project" value="InterPro"/>
</dbReference>
<keyword evidence="11 13" id="KW-0472">Membrane</keyword>
<dbReference type="InterPro" id="IPR008250">
    <property type="entry name" value="ATPase_P-typ_transduc_dom_A_sf"/>
</dbReference>
<feature type="transmembrane region" description="Helical" evidence="13">
    <location>
        <begin position="351"/>
        <end position="370"/>
    </location>
</feature>
<evidence type="ECO:0000256" key="6">
    <source>
        <dbReference type="ARBA" id="ARBA00022741"/>
    </source>
</evidence>
<evidence type="ECO:0000256" key="12">
    <source>
        <dbReference type="ARBA" id="ARBA00049360"/>
    </source>
</evidence>
<feature type="transmembrane region" description="Helical" evidence="13">
    <location>
        <begin position="1176"/>
        <end position="1195"/>
    </location>
</feature>
<evidence type="ECO:0000256" key="5">
    <source>
        <dbReference type="ARBA" id="ARBA00022723"/>
    </source>
</evidence>
<dbReference type="SUPFAM" id="SSF81660">
    <property type="entry name" value="Metal cation-transporting ATPase, ATP-binding domain N"/>
    <property type="match status" value="1"/>
</dbReference>
<organism evidence="17 19">
    <name type="scientific">Drosophila pseudoobscura pseudoobscura</name>
    <name type="common">Fruit fly</name>
    <dbReference type="NCBI Taxonomy" id="46245"/>
    <lineage>
        <taxon>Eukaryota</taxon>
        <taxon>Metazoa</taxon>
        <taxon>Ecdysozoa</taxon>
        <taxon>Arthropoda</taxon>
        <taxon>Hexapoda</taxon>
        <taxon>Insecta</taxon>
        <taxon>Pterygota</taxon>
        <taxon>Neoptera</taxon>
        <taxon>Endopterygota</taxon>
        <taxon>Diptera</taxon>
        <taxon>Brachycera</taxon>
        <taxon>Muscomorpha</taxon>
        <taxon>Ephydroidea</taxon>
        <taxon>Drosophilidae</taxon>
        <taxon>Drosophila</taxon>
        <taxon>Sophophora</taxon>
    </lineage>
</organism>
<evidence type="ECO:0000256" key="3">
    <source>
        <dbReference type="ARBA" id="ARBA00022553"/>
    </source>
</evidence>
<dbReference type="GO" id="GO:0005524">
    <property type="term" value="F:ATP binding"/>
    <property type="evidence" value="ECO:0007669"/>
    <property type="project" value="UniProtKB-UniRule"/>
</dbReference>
<feature type="transmembrane region" description="Helical" evidence="13">
    <location>
        <begin position="549"/>
        <end position="566"/>
    </location>
</feature>
<dbReference type="GO" id="GO:0006874">
    <property type="term" value="P:intracellular calcium ion homeostasis"/>
    <property type="evidence" value="ECO:0007669"/>
    <property type="project" value="TreeGrafter"/>
</dbReference>
<dbReference type="GO" id="GO:0016887">
    <property type="term" value="F:ATP hydrolysis activity"/>
    <property type="evidence" value="ECO:0007669"/>
    <property type="project" value="InterPro"/>
</dbReference>
<feature type="domain" description="P5B-type ATPase N-terminal" evidence="16">
    <location>
        <begin position="165"/>
        <end position="297"/>
    </location>
</feature>
<dbReference type="GO" id="GO:0019829">
    <property type="term" value="F:ATPase-coupled monoatomic cation transmembrane transporter activity"/>
    <property type="evidence" value="ECO:0007669"/>
    <property type="project" value="UniProtKB-UniRule"/>
</dbReference>
<dbReference type="InterPro" id="IPR059000">
    <property type="entry name" value="ATPase_P-type_domA"/>
</dbReference>
<comment type="catalytic activity">
    <reaction evidence="12 13">
        <text>ATP + H2O = ADP + phosphate + H(+)</text>
        <dbReference type="Rhea" id="RHEA:13065"/>
        <dbReference type="ChEBI" id="CHEBI:15377"/>
        <dbReference type="ChEBI" id="CHEBI:15378"/>
        <dbReference type="ChEBI" id="CHEBI:30616"/>
        <dbReference type="ChEBI" id="CHEBI:43474"/>
        <dbReference type="ChEBI" id="CHEBI:456216"/>
    </reaction>
</comment>
<dbReference type="Pfam" id="PF13246">
    <property type="entry name" value="Cation_ATPase"/>
    <property type="match status" value="1"/>
</dbReference>
<evidence type="ECO:0000256" key="7">
    <source>
        <dbReference type="ARBA" id="ARBA00022840"/>
    </source>
</evidence>
<evidence type="ECO:0000256" key="1">
    <source>
        <dbReference type="ARBA" id="ARBA00004141"/>
    </source>
</evidence>
<dbReference type="InterPro" id="IPR023299">
    <property type="entry name" value="ATPase_P-typ_cyto_dom_N"/>
</dbReference>
<dbReference type="RefSeq" id="XP_033237263.1">
    <property type="nucleotide sequence ID" value="XM_033381372.1"/>
</dbReference>
<keyword evidence="7 13" id="KW-0067">ATP-binding</keyword>
<dbReference type="InterPro" id="IPR047819">
    <property type="entry name" value="P5A-ATPase_N"/>
</dbReference>
<feature type="transmembrane region" description="Helical" evidence="13">
    <location>
        <begin position="1320"/>
        <end position="1339"/>
    </location>
</feature>
<dbReference type="Gene3D" id="3.40.50.1000">
    <property type="entry name" value="HAD superfamily/HAD-like"/>
    <property type="match status" value="1"/>
</dbReference>
<feature type="compositionally biased region" description="Polar residues" evidence="14">
    <location>
        <begin position="935"/>
        <end position="949"/>
    </location>
</feature>
<sequence>MSVCQSEGADIAASRPETLQLQSLSNAIVNSREKDLDTEEYYPFSRIATKNNRLKLNWWHSPTQPQDVEAAFLQPERREQRGHGHADRINTVDNNNTVVHSCLNTPSKLFSVLQRSQPDRDQKVLTCDTKNEPPFDPGVEEFDMKDSHRLVDDPKPCDGILNQDQEDQMNISGYRRCYVRSILCWVCIVLTGGLLRLVLHWWRHWYLFATCHQCPLDEADQVLIVEDYQGKHKLYHVKSVRVLNTNQLKSLLLKGYPKSSEVDDNNLQISVHFTSAQFKNCSSIRIFRCKQLVYAWDSTLNCFNKVNGLDLNVPCSYYHQQRGLTVYEQLSRRIVFGENEITVPLRDVKTLLFLEVLNPFYMFQIFSVVLWFTYDYYYYACVILLMSIFGITMSILQTKKNQDVLQKTVHNTGNAFVLDSKGVSKEFPTQTLVPGDIIEIPSSGCTMQCDAVLLSGNCILDESMLTGESVPVTKTPLPPKRDMIFDKKEHARHILFCGTKVIQTRYIGSKKVLAFVINTGNITAKGELIRSILYPPPVDYKFEQDSYKFIQFLALIACVGFIYTLITKIIRGTDPVKIAVESLDLITIVVPPALPAAMTVGRFYAQKRLKVNDIFCISPRSINVAGSINCCCFDKTGTLTEDGLDMWGVVPKSSTNQFQIPLKNVNRLPYDHFLFGMATCHSITVLNGTMMGDPLDLKMFQSTGWILEDSKDIPDNEKYGLIYPTILRQPKDFSSDTSSHIKTGLQRQSSVDDLLANVGLSQTQKSFDHGIVREFPFTSSLQRMSVITRCLSAQGFNVYCKGSPEMLQQLCRPQSLPDNYSQQLSTFAKKGYRIIALAFKALAPKINYTKVQRISREEVELNLEFLGFVILENRLKPDTTTVIHALNAAKIRTIMVTGDNILTATSVARDCGIVSPAQAVITVHADPVDLAAITNTHAHSSHTSPGDTKSTSEHYRHRQYKLQYTLDLGSKNCAPSQWKSNCNGNTVKQESNLSGNCPPSLYRLMSTNSLANGSNTSYAESIFPNSDSLASVKTVDTWTHNEAIEVDVELGTEFAQDDNWRRHYIFAMDGKTWQIVKEQFPEELGILLTRGAIYARMSPEQKQALVMELQKLDYCVAMCGDGANDCGALKVAHAGISLSETESSIASPFTSRNPTIAAVPNVIKEGRAALVTSFGIFKYMAAYSLVQFISVMILYSIDSNLTDKQYLYVDLGLISIFAFFFGKTEAFDGHLVKQVPLSSLISPTPLASLLLHLVVVTVFQVAGWFQLQQQPWFQPFQSSDEDHLGCYENYTMFAISSFQYIILAFVFSKGAPYRKPLWSNWPLCLTFILNCCIIVYLVVYPSEWVANFFQLIVPPVMSFRYVMLIYGAAAFVVHLFVESFLVEYLVFKKYQVRRDQSWTTSKQQHMRLEYNITANENWPPITEVYEPHESTDWEGGQPTYVSLGAEQSLDTQHNTFLGFFDSSDNNAHNIKQPPSTPSVEQ</sequence>
<dbReference type="PANTHER" id="PTHR45630">
    <property type="entry name" value="CATION-TRANSPORTING ATPASE-RELATED"/>
    <property type="match status" value="1"/>
</dbReference>
<feature type="transmembrane region" description="Helical" evidence="13">
    <location>
        <begin position="586"/>
        <end position="605"/>
    </location>
</feature>
<dbReference type="NCBIfam" id="TIGR01494">
    <property type="entry name" value="ATPase_P-type"/>
    <property type="match status" value="3"/>
</dbReference>
<dbReference type="FunFam" id="1.20.1110.10:FF:000034">
    <property type="entry name" value="Cation-transporting ATPase"/>
    <property type="match status" value="1"/>
</dbReference>
<evidence type="ECO:0000259" key="16">
    <source>
        <dbReference type="Pfam" id="PF12409"/>
    </source>
</evidence>
<dbReference type="ExpressionAtlas" id="A0A6I8W1U5">
    <property type="expression patterns" value="baseline"/>
</dbReference>
<evidence type="ECO:0000313" key="17">
    <source>
        <dbReference type="Proteomes" id="UP000001819"/>
    </source>
</evidence>
<comment type="similarity">
    <text evidence="2 13">Belongs to the cation transport ATPase (P-type) (TC 3.A.3) family. Type V subfamily.</text>
</comment>
<dbReference type="GO" id="GO:0016020">
    <property type="term" value="C:membrane"/>
    <property type="evidence" value="ECO:0007669"/>
    <property type="project" value="UniProtKB-SubCell"/>
</dbReference>
<dbReference type="InterPro" id="IPR023298">
    <property type="entry name" value="ATPase_P-typ_TM_dom_sf"/>
</dbReference>
<keyword evidence="3" id="KW-0597">Phosphoprotein</keyword>
<evidence type="ECO:0000256" key="11">
    <source>
        <dbReference type="ARBA" id="ARBA00023136"/>
    </source>
</evidence>
<name>A0A6I8W1U5_DROPS</name>
<feature type="transmembrane region" description="Helical" evidence="13">
    <location>
        <begin position="1246"/>
        <end position="1267"/>
    </location>
</feature>
<dbReference type="InterPro" id="IPR018303">
    <property type="entry name" value="ATPase_P-typ_P_site"/>
</dbReference>
<gene>
    <name evidence="18 19" type="primary">anne</name>
</gene>
<evidence type="ECO:0000256" key="13">
    <source>
        <dbReference type="RuleBase" id="RU362082"/>
    </source>
</evidence>
<dbReference type="InterPro" id="IPR023214">
    <property type="entry name" value="HAD_sf"/>
</dbReference>
<evidence type="ECO:0000256" key="4">
    <source>
        <dbReference type="ARBA" id="ARBA00022692"/>
    </source>
</evidence>
<keyword evidence="17" id="KW-1185">Reference proteome</keyword>
<evidence type="ECO:0000256" key="14">
    <source>
        <dbReference type="SAM" id="MobiDB-lite"/>
    </source>
</evidence>
<dbReference type="InterPro" id="IPR001757">
    <property type="entry name" value="P_typ_ATPase"/>
</dbReference>
<dbReference type="SUPFAM" id="SSF81665">
    <property type="entry name" value="Calcium ATPase, transmembrane domain M"/>
    <property type="match status" value="1"/>
</dbReference>
<dbReference type="Pfam" id="PF12409">
    <property type="entry name" value="P5-ATPase"/>
    <property type="match status" value="1"/>
</dbReference>
<dbReference type="PRINTS" id="PR00119">
    <property type="entry name" value="CATATPASE"/>
</dbReference>
<dbReference type="InterPro" id="IPR036412">
    <property type="entry name" value="HAD-like_sf"/>
</dbReference>
<dbReference type="Gene3D" id="1.20.1110.10">
    <property type="entry name" value="Calcium-transporting ATPase, transmembrane domain"/>
    <property type="match status" value="1"/>
</dbReference>
<feature type="transmembrane region" description="Helical" evidence="13">
    <location>
        <begin position="1359"/>
        <end position="1387"/>
    </location>
</feature>
<keyword evidence="5 13" id="KW-0479">Metal-binding</keyword>
<evidence type="ECO:0000256" key="2">
    <source>
        <dbReference type="ARBA" id="ARBA00006000"/>
    </source>
</evidence>
<dbReference type="PROSITE" id="PS00154">
    <property type="entry name" value="ATPASE_E1_E2"/>
    <property type="match status" value="1"/>
</dbReference>
<accession>A0A6I8W1U5</accession>
<comment type="subcellular location">
    <subcellularLocation>
        <location evidence="1 13">Membrane</location>
        <topology evidence="1 13">Multi-pass membrane protein</topology>
    </subcellularLocation>
</comment>
<dbReference type="InterPro" id="IPR047821">
    <property type="entry name" value="P5B-type_ATPase"/>
</dbReference>
<protein>
    <recommendedName>
        <fullName evidence="13">Cation-transporting ATPase</fullName>
        <ecNumber evidence="13">7.2.2.-</ecNumber>
    </recommendedName>
</protein>
<proteinExistence type="inferred from homology"/>